<dbReference type="InParanoid" id="K3WPJ9"/>
<dbReference type="SMART" id="SM00146">
    <property type="entry name" value="PI3Kc"/>
    <property type="match status" value="1"/>
</dbReference>
<evidence type="ECO:0000313" key="10">
    <source>
        <dbReference type="Proteomes" id="UP000019132"/>
    </source>
</evidence>
<sequence>MRILMIALWKNRKNEKFTNELCARLPYLSISKATLDQVEFYLPQLAHMVVHLESELPMEAMEQFVLLLSQSSVHFALQFFWIIYAALDENRPKRNGNPRTFARCAQLLLALEQCFVHGSPAAKVASELLTRNSISKTEMDEILSADRRFFAAQSSLEACSSEAMAMGEKSSLNNHDSSGWLFKKGGGTRKMGRRNWTLRWCRIENRILLVFTKPSDSYPRTAFSLDRAQIRVVENKKHPFYFELHHEFSETKMQFAAQSQEELVAWIGRLQRHAAVPEPPSTAASGTSPGKTGSTGNTLARMSFAMRSFILQSSGGNLTALTSPTSASTDTTEGDAPTITPLALPSAEPERVHTMRSSTAAGDGDRTATMSRTTETTIGGCEASSTAVSECFPLQYQSPSSLSREQQRRYEFFSGMIHFVKAITDVSESLRRTEPAKRKALLRPRLEALKIPPLAYIPLCKSTDVYCNVLSVFSQEGRVFSTNERAPCMIYFETEEHEDGDDVSKALFTQLYTTQDDEADGDEFLASKQPQQQKDDDEDEDVVALDSNVEILKYLDDSPKSLQPQQPRRSATSIPDGDTATRASNSTTMSPFLEKLLGDEARKQRIEKIFGELTFSATQRLQRESEWRCVSTSKWRLCCLMAKSYDDLRQEVLVMQLISYFGQIFRAEKLELWLHPYRILSTGASTGLLEVVCNTISLDGIKKTSGFKNLRTHFEDIYGRRTPDAATDSVTAISASPADGADDDLLEQAKLNFVHSLAAYSIVCYILAIKDRHNGNILLDIEGHIVHIDFGFFLGRAPGGSFSFETAPFKLTTEMVDVLGGRHSSNFKYFTELCVQGARAARKHAETIYTLVEVMSLHSKLPCFTGNPAAHLAGLRERLFLNVPEEKVEPLILSMIERSYDHFGTNKYDQFQVYSNGIAK</sequence>
<reference evidence="9" key="3">
    <citation type="submission" date="2015-02" db="UniProtKB">
        <authorList>
            <consortium name="EnsemblProtists"/>
        </authorList>
    </citation>
    <scope>IDENTIFICATION</scope>
    <source>
        <strain evidence="9">DAOM BR144</strain>
    </source>
</reference>
<comment type="catalytic activity">
    <reaction evidence="1">
        <text>a 1,2-diacyl-sn-glycero-3-phospho-(1D-myo-inositol) + ATP = a 1,2-diacyl-sn-glycero-3-phospho-(1D-myo-inositol 4-phosphate) + ADP + H(+)</text>
        <dbReference type="Rhea" id="RHEA:19877"/>
        <dbReference type="ChEBI" id="CHEBI:15378"/>
        <dbReference type="ChEBI" id="CHEBI:30616"/>
        <dbReference type="ChEBI" id="CHEBI:57880"/>
        <dbReference type="ChEBI" id="CHEBI:58178"/>
        <dbReference type="ChEBI" id="CHEBI:456216"/>
        <dbReference type="EC" id="2.7.1.67"/>
    </reaction>
</comment>
<dbReference type="GO" id="GO:0046854">
    <property type="term" value="P:phosphatidylinositol phosphate biosynthetic process"/>
    <property type="evidence" value="ECO:0007669"/>
    <property type="project" value="InterPro"/>
</dbReference>
<dbReference type="SUPFAM" id="SSF50729">
    <property type="entry name" value="PH domain-like"/>
    <property type="match status" value="1"/>
</dbReference>
<dbReference type="PROSITE" id="PS50003">
    <property type="entry name" value="PH_DOMAIN"/>
    <property type="match status" value="1"/>
</dbReference>
<dbReference type="SUPFAM" id="SSF56112">
    <property type="entry name" value="Protein kinase-like (PK-like)"/>
    <property type="match status" value="1"/>
</dbReference>
<reference evidence="10" key="1">
    <citation type="journal article" date="2010" name="Genome Biol.">
        <title>Genome sequence of the necrotrophic plant pathogen Pythium ultimum reveals original pathogenicity mechanisms and effector repertoire.</title>
        <authorList>
            <person name="Levesque C.A."/>
            <person name="Brouwer H."/>
            <person name="Cano L."/>
            <person name="Hamilton J.P."/>
            <person name="Holt C."/>
            <person name="Huitema E."/>
            <person name="Raffaele S."/>
            <person name="Robideau G.P."/>
            <person name="Thines M."/>
            <person name="Win J."/>
            <person name="Zerillo M.M."/>
            <person name="Beakes G.W."/>
            <person name="Boore J.L."/>
            <person name="Busam D."/>
            <person name="Dumas B."/>
            <person name="Ferriera S."/>
            <person name="Fuerstenberg S.I."/>
            <person name="Gachon C.M."/>
            <person name="Gaulin E."/>
            <person name="Govers F."/>
            <person name="Grenville-Briggs L."/>
            <person name="Horner N."/>
            <person name="Hostetler J."/>
            <person name="Jiang R.H."/>
            <person name="Johnson J."/>
            <person name="Krajaejun T."/>
            <person name="Lin H."/>
            <person name="Meijer H.J."/>
            <person name="Moore B."/>
            <person name="Morris P."/>
            <person name="Phuntmart V."/>
            <person name="Puiu D."/>
            <person name="Shetty J."/>
            <person name="Stajich J.E."/>
            <person name="Tripathy S."/>
            <person name="Wawra S."/>
            <person name="van West P."/>
            <person name="Whitty B.R."/>
            <person name="Coutinho P.M."/>
            <person name="Henrissat B."/>
            <person name="Martin F."/>
            <person name="Thomas P.D."/>
            <person name="Tyler B.M."/>
            <person name="De Vries R.P."/>
            <person name="Kamoun S."/>
            <person name="Yandell M."/>
            <person name="Tisserat N."/>
            <person name="Buell C.R."/>
        </authorList>
    </citation>
    <scope>NUCLEOTIDE SEQUENCE</scope>
    <source>
        <strain evidence="10">DAOM:BR144</strain>
    </source>
</reference>
<dbReference type="InterPro" id="IPR011009">
    <property type="entry name" value="Kinase-like_dom_sf"/>
</dbReference>
<feature type="region of interest" description="Disordered" evidence="5">
    <location>
        <begin position="556"/>
        <end position="585"/>
    </location>
</feature>
<dbReference type="Pfam" id="PF00169">
    <property type="entry name" value="PH"/>
    <property type="match status" value="1"/>
</dbReference>
<feature type="domain" description="PH" evidence="6">
    <location>
        <begin position="174"/>
        <end position="275"/>
    </location>
</feature>
<feature type="domain" description="PIK helical" evidence="8">
    <location>
        <begin position="1"/>
        <end position="108"/>
    </location>
</feature>
<dbReference type="InterPro" id="IPR001849">
    <property type="entry name" value="PH_domain"/>
</dbReference>
<keyword evidence="10" id="KW-1185">Reference proteome</keyword>
<name>K3WPJ9_GLOUD</name>
<evidence type="ECO:0000259" key="7">
    <source>
        <dbReference type="PROSITE" id="PS50290"/>
    </source>
</evidence>
<dbReference type="VEuPathDB" id="FungiDB:PYU1_G006877"/>
<accession>K3WPJ9</accession>
<keyword evidence="3" id="KW-0808">Transferase</keyword>
<dbReference type="GO" id="GO:0004430">
    <property type="term" value="F:1-phosphatidylinositol 4-kinase activity"/>
    <property type="evidence" value="ECO:0007669"/>
    <property type="project" value="UniProtKB-EC"/>
</dbReference>
<evidence type="ECO:0000256" key="3">
    <source>
        <dbReference type="ARBA" id="ARBA00022679"/>
    </source>
</evidence>
<feature type="domain" description="PI3K/PI4K catalytic" evidence="7">
    <location>
        <begin position="609"/>
        <end position="904"/>
    </location>
</feature>
<dbReference type="InterPro" id="IPR015433">
    <property type="entry name" value="PI3/4_kinase"/>
</dbReference>
<dbReference type="Pfam" id="PF00454">
    <property type="entry name" value="PI3_PI4_kinase"/>
    <property type="match status" value="1"/>
</dbReference>
<dbReference type="GO" id="GO:0016020">
    <property type="term" value="C:membrane"/>
    <property type="evidence" value="ECO:0007669"/>
    <property type="project" value="TreeGrafter"/>
</dbReference>
<dbReference type="InterPro" id="IPR000403">
    <property type="entry name" value="PI3/4_kinase_cat_dom"/>
</dbReference>
<dbReference type="CDD" id="cd05168">
    <property type="entry name" value="PI4Kc_III_beta"/>
    <property type="match status" value="1"/>
</dbReference>
<dbReference type="EnsemblProtists" id="PYU1_T006891">
    <property type="protein sequence ID" value="PYU1_T006891"/>
    <property type="gene ID" value="PYU1_G006877"/>
</dbReference>
<dbReference type="InterPro" id="IPR057754">
    <property type="entry name" value="PI4-kinase_beta/PIK1_cat"/>
</dbReference>
<feature type="compositionally biased region" description="Low complexity" evidence="5">
    <location>
        <begin position="281"/>
        <end position="296"/>
    </location>
</feature>
<dbReference type="STRING" id="431595.K3WPJ9"/>
<dbReference type="GO" id="GO:0005737">
    <property type="term" value="C:cytoplasm"/>
    <property type="evidence" value="ECO:0007669"/>
    <property type="project" value="TreeGrafter"/>
</dbReference>
<feature type="compositionally biased region" description="Low complexity" evidence="5">
    <location>
        <begin position="320"/>
        <end position="331"/>
    </location>
</feature>
<dbReference type="InterPro" id="IPR001263">
    <property type="entry name" value="PI3K_accessory_dom"/>
</dbReference>
<dbReference type="EC" id="2.7.1.67" evidence="2"/>
<dbReference type="EMBL" id="GL376560">
    <property type="status" value="NOT_ANNOTATED_CDS"/>
    <property type="molecule type" value="Genomic_DNA"/>
</dbReference>
<dbReference type="InterPro" id="IPR018936">
    <property type="entry name" value="PI3/4_kinase_CS"/>
</dbReference>
<dbReference type="Proteomes" id="UP000019132">
    <property type="component" value="Unassembled WGS sequence"/>
</dbReference>
<dbReference type="HOGENOM" id="CLU_015549_0_0_1"/>
<proteinExistence type="predicted"/>
<dbReference type="CDD" id="cd00821">
    <property type="entry name" value="PH"/>
    <property type="match status" value="1"/>
</dbReference>
<dbReference type="PANTHER" id="PTHR10048">
    <property type="entry name" value="PHOSPHATIDYLINOSITOL KINASE"/>
    <property type="match status" value="1"/>
</dbReference>
<keyword evidence="4" id="KW-0418">Kinase</keyword>
<dbReference type="PROSITE" id="PS00915">
    <property type="entry name" value="PI3_4_KINASE_1"/>
    <property type="match status" value="1"/>
</dbReference>
<evidence type="ECO:0000313" key="9">
    <source>
        <dbReference type="EnsemblProtists" id="PYU1_T006891"/>
    </source>
</evidence>
<dbReference type="PROSITE" id="PS00916">
    <property type="entry name" value="PI3_4_KINASE_2"/>
    <property type="match status" value="1"/>
</dbReference>
<dbReference type="GO" id="GO:0048015">
    <property type="term" value="P:phosphatidylinositol-mediated signaling"/>
    <property type="evidence" value="ECO:0007669"/>
    <property type="project" value="TreeGrafter"/>
</dbReference>
<dbReference type="FunFam" id="1.10.1070.11:FF:000016">
    <property type="entry name" value="PIK1p Phosphatidylinositol 4-kinase"/>
    <property type="match status" value="1"/>
</dbReference>
<reference evidence="10" key="2">
    <citation type="submission" date="2010-04" db="EMBL/GenBank/DDBJ databases">
        <authorList>
            <person name="Buell R."/>
            <person name="Hamilton J."/>
            <person name="Hostetler J."/>
        </authorList>
    </citation>
    <scope>NUCLEOTIDE SEQUENCE [LARGE SCALE GENOMIC DNA]</scope>
    <source>
        <strain evidence="10">DAOM:BR144</strain>
    </source>
</reference>
<dbReference type="Gene3D" id="3.30.1010.10">
    <property type="entry name" value="Phosphatidylinositol 3-kinase Catalytic Subunit, Chain A, domain 4"/>
    <property type="match status" value="1"/>
</dbReference>
<dbReference type="eggNOG" id="KOG0903">
    <property type="taxonomic scope" value="Eukaryota"/>
</dbReference>
<dbReference type="Gene3D" id="2.30.29.30">
    <property type="entry name" value="Pleckstrin-homology domain (PH domain)/Phosphotyrosine-binding domain (PTB)"/>
    <property type="match status" value="1"/>
</dbReference>
<dbReference type="PANTHER" id="PTHR10048:SF22">
    <property type="entry name" value="PHOSPHATIDYLINOSITOL 4-KINASE BETA"/>
    <property type="match status" value="1"/>
</dbReference>
<feature type="region of interest" description="Disordered" evidence="5">
    <location>
        <begin position="320"/>
        <end position="369"/>
    </location>
</feature>
<dbReference type="InterPro" id="IPR011993">
    <property type="entry name" value="PH-like_dom_sf"/>
</dbReference>
<feature type="compositionally biased region" description="Polar residues" evidence="5">
    <location>
        <begin position="560"/>
        <end position="573"/>
    </location>
</feature>
<evidence type="ECO:0000256" key="1">
    <source>
        <dbReference type="ARBA" id="ARBA00001686"/>
    </source>
</evidence>
<dbReference type="PROSITE" id="PS50290">
    <property type="entry name" value="PI3_4_KINASE_3"/>
    <property type="match status" value="1"/>
</dbReference>
<evidence type="ECO:0000259" key="6">
    <source>
        <dbReference type="PROSITE" id="PS50003"/>
    </source>
</evidence>
<evidence type="ECO:0000256" key="4">
    <source>
        <dbReference type="ARBA" id="ARBA00022777"/>
    </source>
</evidence>
<evidence type="ECO:0000259" key="8">
    <source>
        <dbReference type="PROSITE" id="PS51545"/>
    </source>
</evidence>
<dbReference type="OMA" id="WKHRANA"/>
<dbReference type="InterPro" id="IPR036940">
    <property type="entry name" value="PI3/4_kinase_cat_sf"/>
</dbReference>
<feature type="region of interest" description="Disordered" evidence="5">
    <location>
        <begin position="519"/>
        <end position="541"/>
    </location>
</feature>
<dbReference type="AlphaFoldDB" id="K3WPJ9"/>
<evidence type="ECO:0000256" key="2">
    <source>
        <dbReference type="ARBA" id="ARBA00012169"/>
    </source>
</evidence>
<protein>
    <recommendedName>
        <fullName evidence="2">1-phosphatidylinositol 4-kinase</fullName>
        <ecNumber evidence="2">2.7.1.67</ecNumber>
    </recommendedName>
</protein>
<organism evidence="9 10">
    <name type="scientific">Globisporangium ultimum (strain ATCC 200006 / CBS 805.95 / DAOM BR144)</name>
    <name type="common">Pythium ultimum</name>
    <dbReference type="NCBI Taxonomy" id="431595"/>
    <lineage>
        <taxon>Eukaryota</taxon>
        <taxon>Sar</taxon>
        <taxon>Stramenopiles</taxon>
        <taxon>Oomycota</taxon>
        <taxon>Peronosporomycetes</taxon>
        <taxon>Pythiales</taxon>
        <taxon>Pythiaceae</taxon>
        <taxon>Globisporangium</taxon>
    </lineage>
</organism>
<dbReference type="Gene3D" id="1.10.1070.11">
    <property type="entry name" value="Phosphatidylinositol 3-/4-kinase, catalytic domain"/>
    <property type="match status" value="1"/>
</dbReference>
<dbReference type="SMART" id="SM00233">
    <property type="entry name" value="PH"/>
    <property type="match status" value="1"/>
</dbReference>
<dbReference type="PROSITE" id="PS51545">
    <property type="entry name" value="PIK_HELICAL"/>
    <property type="match status" value="1"/>
</dbReference>
<feature type="region of interest" description="Disordered" evidence="5">
    <location>
        <begin position="275"/>
        <end position="297"/>
    </location>
</feature>
<evidence type="ECO:0000256" key="5">
    <source>
        <dbReference type="SAM" id="MobiDB-lite"/>
    </source>
</evidence>